<reference evidence="1" key="1">
    <citation type="submission" date="2020-05" db="EMBL/GenBank/DDBJ databases">
        <title>Genomic Encyclopedia of Type Strains, Phase IV (KMG-V): Genome sequencing to study the core and pangenomes of soil and plant-associated prokaryotes.</title>
        <authorList>
            <person name="Whitman W."/>
        </authorList>
    </citation>
    <scope>NUCLEOTIDE SEQUENCE</scope>
    <source>
        <strain evidence="1">16F</strain>
    </source>
</reference>
<evidence type="ECO:0000313" key="2">
    <source>
        <dbReference type="Proteomes" id="UP000610746"/>
    </source>
</evidence>
<dbReference type="RefSeq" id="WP_173780273.1">
    <property type="nucleotide sequence ID" value="NZ_JABSNO010000026.1"/>
</dbReference>
<dbReference type="Proteomes" id="UP000610746">
    <property type="component" value="Unassembled WGS sequence"/>
</dbReference>
<proteinExistence type="predicted"/>
<name>A0A8J8G9C2_9FLAO</name>
<accession>A0A8J8G9C2</accession>
<evidence type="ECO:0008006" key="3">
    <source>
        <dbReference type="Google" id="ProtNLM"/>
    </source>
</evidence>
<dbReference type="AlphaFoldDB" id="A0A8J8G9C2"/>
<sequence length="100" mass="12074">MQVIYSEIAKSSLKENIKFLKRLWTPFELDIFLSDIEIVLKNLKNGNFQHYKIEKKNICSVLIGKRHVKMYFRKESEELIRVLLFFEMRQDPKKIAQLLK</sequence>
<protein>
    <recommendedName>
        <fullName evidence="3">Plasmid stabilization system protein ParE</fullName>
    </recommendedName>
</protein>
<organism evidence="1 2">
    <name type="scientific">Frigoriflavimonas asaccharolytica</name>
    <dbReference type="NCBI Taxonomy" id="2735899"/>
    <lineage>
        <taxon>Bacteria</taxon>
        <taxon>Pseudomonadati</taxon>
        <taxon>Bacteroidota</taxon>
        <taxon>Flavobacteriia</taxon>
        <taxon>Flavobacteriales</taxon>
        <taxon>Weeksellaceae</taxon>
        <taxon>Frigoriflavimonas</taxon>
    </lineage>
</organism>
<keyword evidence="2" id="KW-1185">Reference proteome</keyword>
<comment type="caution">
    <text evidence="1">The sequence shown here is derived from an EMBL/GenBank/DDBJ whole genome shotgun (WGS) entry which is preliminary data.</text>
</comment>
<dbReference type="EMBL" id="JABSNO010000026">
    <property type="protein sequence ID" value="NRS93729.1"/>
    <property type="molecule type" value="Genomic_DNA"/>
</dbReference>
<evidence type="ECO:0000313" key="1">
    <source>
        <dbReference type="EMBL" id="NRS93729.1"/>
    </source>
</evidence>
<gene>
    <name evidence="1" type="ORF">HNQ03_002820</name>
</gene>